<proteinExistence type="predicted"/>
<evidence type="ECO:0008006" key="5">
    <source>
        <dbReference type="Google" id="ProtNLM"/>
    </source>
</evidence>
<dbReference type="EMBL" id="MGIN01000015">
    <property type="protein sequence ID" value="OGM89690.1"/>
    <property type="molecule type" value="Genomic_DNA"/>
</dbReference>
<feature type="transmembrane region" description="Helical" evidence="2">
    <location>
        <begin position="15"/>
        <end position="35"/>
    </location>
</feature>
<reference evidence="3 4" key="1">
    <citation type="journal article" date="2016" name="Nat. Commun.">
        <title>Thousands of microbial genomes shed light on interconnected biogeochemical processes in an aquifer system.</title>
        <authorList>
            <person name="Anantharaman K."/>
            <person name="Brown C.T."/>
            <person name="Hug L.A."/>
            <person name="Sharon I."/>
            <person name="Castelle C.J."/>
            <person name="Probst A.J."/>
            <person name="Thomas B.C."/>
            <person name="Singh A."/>
            <person name="Wilkins M.J."/>
            <person name="Karaoz U."/>
            <person name="Brodie E.L."/>
            <person name="Williams K.H."/>
            <person name="Hubbard S.S."/>
            <person name="Banfield J.F."/>
        </authorList>
    </citation>
    <scope>NUCLEOTIDE SEQUENCE [LARGE SCALE GENOMIC DNA]</scope>
</reference>
<sequence length="106" mass="11764">MTVIEFGKKDLKTNFAISLLMMVLVIASVWGILIYNRLIGLRHDIASAKETLENYQVKNAELKNQLYQILDGVNEEALLASSGLIADKSPQYLKNSHQLVSGTATQ</sequence>
<dbReference type="Proteomes" id="UP000178303">
    <property type="component" value="Unassembled WGS sequence"/>
</dbReference>
<gene>
    <name evidence="3" type="ORF">A2108_02740</name>
</gene>
<comment type="caution">
    <text evidence="3">The sequence shown here is derived from an EMBL/GenBank/DDBJ whole genome shotgun (WGS) entry which is preliminary data.</text>
</comment>
<keyword evidence="1" id="KW-0175">Coiled coil</keyword>
<evidence type="ECO:0000256" key="1">
    <source>
        <dbReference type="SAM" id="Coils"/>
    </source>
</evidence>
<organism evidence="3 4">
    <name type="scientific">Candidatus Wolfebacteria bacterium GWA1_42_9</name>
    <dbReference type="NCBI Taxonomy" id="1802553"/>
    <lineage>
        <taxon>Bacteria</taxon>
        <taxon>Candidatus Wolfeibacteriota</taxon>
    </lineage>
</organism>
<protein>
    <recommendedName>
        <fullName evidence="5">Cell division protein FtsL</fullName>
    </recommendedName>
</protein>
<keyword evidence="2" id="KW-0472">Membrane</keyword>
<dbReference type="AlphaFoldDB" id="A0A1F8DM51"/>
<keyword evidence="2" id="KW-1133">Transmembrane helix</keyword>
<evidence type="ECO:0000313" key="3">
    <source>
        <dbReference type="EMBL" id="OGM89690.1"/>
    </source>
</evidence>
<evidence type="ECO:0000313" key="4">
    <source>
        <dbReference type="Proteomes" id="UP000178303"/>
    </source>
</evidence>
<keyword evidence="2" id="KW-0812">Transmembrane</keyword>
<name>A0A1F8DM51_9BACT</name>
<feature type="coiled-coil region" evidence="1">
    <location>
        <begin position="38"/>
        <end position="65"/>
    </location>
</feature>
<accession>A0A1F8DM51</accession>
<evidence type="ECO:0000256" key="2">
    <source>
        <dbReference type="SAM" id="Phobius"/>
    </source>
</evidence>